<keyword evidence="4" id="KW-1185">Reference proteome</keyword>
<evidence type="ECO:0000256" key="1">
    <source>
        <dbReference type="SAM" id="MobiDB-lite"/>
    </source>
</evidence>
<dbReference type="Pfam" id="PF07727">
    <property type="entry name" value="RVT_2"/>
    <property type="match status" value="1"/>
</dbReference>
<dbReference type="AlphaFoldDB" id="A0AA38FIU2"/>
<feature type="domain" description="Reverse transcriptase Ty1/copia-type" evidence="2">
    <location>
        <begin position="75"/>
        <end position="117"/>
    </location>
</feature>
<gene>
    <name evidence="3" type="ORF">KI387_008225</name>
</gene>
<sequence>MPKLCTSTLQDARMDAPPDTSTPGPRTRSKEREEVSFTLMSRVIDSNDPSTAQEALQSKAWKDAMDFEYQLVMKNNNWQLVDIPLGNKPIGCRWIFKTKYKENGTMDKYKARLVVKG</sequence>
<feature type="region of interest" description="Disordered" evidence="1">
    <location>
        <begin position="1"/>
        <end position="34"/>
    </location>
</feature>
<dbReference type="InterPro" id="IPR013103">
    <property type="entry name" value="RVT_2"/>
</dbReference>
<evidence type="ECO:0000259" key="2">
    <source>
        <dbReference type="Pfam" id="PF07727"/>
    </source>
</evidence>
<protein>
    <recommendedName>
        <fullName evidence="2">Reverse transcriptase Ty1/copia-type domain-containing protein</fullName>
    </recommendedName>
</protein>
<feature type="compositionally biased region" description="Polar residues" evidence="1">
    <location>
        <begin position="1"/>
        <end position="10"/>
    </location>
</feature>
<reference evidence="3 4" key="1">
    <citation type="journal article" date="2021" name="Nat. Plants">
        <title>The Taxus genome provides insights into paclitaxel biosynthesis.</title>
        <authorList>
            <person name="Xiong X."/>
            <person name="Gou J."/>
            <person name="Liao Q."/>
            <person name="Li Y."/>
            <person name="Zhou Q."/>
            <person name="Bi G."/>
            <person name="Li C."/>
            <person name="Du R."/>
            <person name="Wang X."/>
            <person name="Sun T."/>
            <person name="Guo L."/>
            <person name="Liang H."/>
            <person name="Lu P."/>
            <person name="Wu Y."/>
            <person name="Zhang Z."/>
            <person name="Ro D.K."/>
            <person name="Shang Y."/>
            <person name="Huang S."/>
            <person name="Yan J."/>
        </authorList>
    </citation>
    <scope>NUCLEOTIDE SEQUENCE [LARGE SCALE GENOMIC DNA]</scope>
    <source>
        <strain evidence="3">Ta-2019</strain>
    </source>
</reference>
<feature type="non-terminal residue" evidence="3">
    <location>
        <position position="117"/>
    </location>
</feature>
<evidence type="ECO:0000313" key="3">
    <source>
        <dbReference type="EMBL" id="KAH9303821.1"/>
    </source>
</evidence>
<dbReference type="EMBL" id="JAHRHJ020000008">
    <property type="protein sequence ID" value="KAH9303821.1"/>
    <property type="molecule type" value="Genomic_DNA"/>
</dbReference>
<comment type="caution">
    <text evidence="3">The sequence shown here is derived from an EMBL/GenBank/DDBJ whole genome shotgun (WGS) entry which is preliminary data.</text>
</comment>
<proteinExistence type="predicted"/>
<name>A0AA38FIU2_TAXCH</name>
<organism evidence="3 4">
    <name type="scientific">Taxus chinensis</name>
    <name type="common">Chinese yew</name>
    <name type="synonym">Taxus wallichiana var. chinensis</name>
    <dbReference type="NCBI Taxonomy" id="29808"/>
    <lineage>
        <taxon>Eukaryota</taxon>
        <taxon>Viridiplantae</taxon>
        <taxon>Streptophyta</taxon>
        <taxon>Embryophyta</taxon>
        <taxon>Tracheophyta</taxon>
        <taxon>Spermatophyta</taxon>
        <taxon>Pinopsida</taxon>
        <taxon>Pinidae</taxon>
        <taxon>Conifers II</taxon>
        <taxon>Cupressales</taxon>
        <taxon>Taxaceae</taxon>
        <taxon>Taxus</taxon>
    </lineage>
</organism>
<dbReference type="Proteomes" id="UP000824469">
    <property type="component" value="Unassembled WGS sequence"/>
</dbReference>
<accession>A0AA38FIU2</accession>
<evidence type="ECO:0000313" key="4">
    <source>
        <dbReference type="Proteomes" id="UP000824469"/>
    </source>
</evidence>